<comment type="caution">
    <text evidence="2">The sequence shown here is derived from an EMBL/GenBank/DDBJ whole genome shotgun (WGS) entry which is preliminary data.</text>
</comment>
<feature type="coiled-coil region" evidence="1">
    <location>
        <begin position="58"/>
        <end position="149"/>
    </location>
</feature>
<evidence type="ECO:0000256" key="1">
    <source>
        <dbReference type="SAM" id="Coils"/>
    </source>
</evidence>
<dbReference type="Gene3D" id="1.10.287.1490">
    <property type="match status" value="1"/>
</dbReference>
<protein>
    <submittedName>
        <fullName evidence="2">Coiled-coil protein</fullName>
    </submittedName>
</protein>
<dbReference type="RefSeq" id="WP_008871515.1">
    <property type="nucleotide sequence ID" value="NZ_ACJN02000004.1"/>
</dbReference>
<dbReference type="AlphaFoldDB" id="D6SU39"/>
<dbReference type="EMBL" id="ACJN02000004">
    <property type="protein sequence ID" value="EFI32819.1"/>
    <property type="molecule type" value="Genomic_DNA"/>
</dbReference>
<sequence>MDAKEAMLSAMKEWMLPELNSIREDYKNIKTTLDITNKRLDDMIAHLVDQGRRIDETRAELSSRIDETRAELKAEIQKNTERIDETNKRIDETNKRIDDTNNRIDDTRAELKAEIQKNTERIDYTNARIDNLAREVAEARGDLNKALSDKVVVQDLVERVGRLETRAA</sequence>
<organism evidence="2 3">
    <name type="scientific">Desulfonatronospira thiodismutans ASO3-1</name>
    <dbReference type="NCBI Taxonomy" id="555779"/>
    <lineage>
        <taxon>Bacteria</taxon>
        <taxon>Pseudomonadati</taxon>
        <taxon>Thermodesulfobacteriota</taxon>
        <taxon>Desulfovibrionia</taxon>
        <taxon>Desulfovibrionales</taxon>
        <taxon>Desulfonatronovibrionaceae</taxon>
        <taxon>Desulfonatronospira</taxon>
    </lineage>
</organism>
<proteinExistence type="predicted"/>
<dbReference type="OrthoDB" id="5519495at2"/>
<keyword evidence="3" id="KW-1185">Reference proteome</keyword>
<dbReference type="eggNOG" id="COG0840">
    <property type="taxonomic scope" value="Bacteria"/>
</dbReference>
<reference evidence="2" key="1">
    <citation type="submission" date="2010-05" db="EMBL/GenBank/DDBJ databases">
        <title>The draft genome of Desulfonatronospira thiodismutans ASO3-1.</title>
        <authorList>
            <consortium name="US DOE Joint Genome Institute (JGI-PGF)"/>
            <person name="Lucas S."/>
            <person name="Copeland A."/>
            <person name="Lapidus A."/>
            <person name="Cheng J.-F."/>
            <person name="Bruce D."/>
            <person name="Goodwin L."/>
            <person name="Pitluck S."/>
            <person name="Chertkov O."/>
            <person name="Brettin T."/>
            <person name="Detter J.C."/>
            <person name="Han C."/>
            <person name="Land M.L."/>
            <person name="Hauser L."/>
            <person name="Kyrpides N."/>
            <person name="Mikhailova N."/>
            <person name="Muyzer G."/>
            <person name="Woyke T."/>
        </authorList>
    </citation>
    <scope>NUCLEOTIDE SEQUENCE [LARGE SCALE GENOMIC DNA]</scope>
    <source>
        <strain evidence="2">ASO3-1</strain>
    </source>
</reference>
<evidence type="ECO:0000313" key="3">
    <source>
        <dbReference type="Proteomes" id="UP000005496"/>
    </source>
</evidence>
<accession>D6SU39</accession>
<dbReference type="Proteomes" id="UP000005496">
    <property type="component" value="Unassembled WGS sequence"/>
</dbReference>
<keyword evidence="1" id="KW-0175">Coiled coil</keyword>
<name>D6SU39_9BACT</name>
<evidence type="ECO:0000313" key="2">
    <source>
        <dbReference type="EMBL" id="EFI32819.1"/>
    </source>
</evidence>
<gene>
    <name evidence="2" type="ORF">Dthio_PD0124</name>
</gene>